<feature type="domain" description="ARMET C-terminal" evidence="10">
    <location>
        <begin position="178"/>
        <end position="220"/>
    </location>
</feature>
<evidence type="ECO:0000256" key="3">
    <source>
        <dbReference type="ARBA" id="ARBA00014267"/>
    </source>
</evidence>
<feature type="domain" description="ARMET N-terminal" evidence="11">
    <location>
        <begin position="79"/>
        <end position="174"/>
    </location>
</feature>
<dbReference type="AlphaFoldDB" id="A0A2J7Q5Y6"/>
<reference evidence="12 13" key="1">
    <citation type="submission" date="2017-12" db="EMBL/GenBank/DDBJ databases">
        <title>Hemimetabolous genomes reveal molecular basis of termite eusociality.</title>
        <authorList>
            <person name="Harrison M.C."/>
            <person name="Jongepier E."/>
            <person name="Robertson H.M."/>
            <person name="Arning N."/>
            <person name="Bitard-Feildel T."/>
            <person name="Chao H."/>
            <person name="Childers C.P."/>
            <person name="Dinh H."/>
            <person name="Doddapaneni H."/>
            <person name="Dugan S."/>
            <person name="Gowin J."/>
            <person name="Greiner C."/>
            <person name="Han Y."/>
            <person name="Hu H."/>
            <person name="Hughes D.S.T."/>
            <person name="Huylmans A.-K."/>
            <person name="Kemena C."/>
            <person name="Kremer L.P.M."/>
            <person name="Lee S.L."/>
            <person name="Lopez-Ezquerra A."/>
            <person name="Mallet L."/>
            <person name="Monroy-Kuhn J.M."/>
            <person name="Moser A."/>
            <person name="Murali S.C."/>
            <person name="Muzny D.M."/>
            <person name="Otani S."/>
            <person name="Piulachs M.-D."/>
            <person name="Poelchau M."/>
            <person name="Qu J."/>
            <person name="Schaub F."/>
            <person name="Wada-Katsumata A."/>
            <person name="Worley K.C."/>
            <person name="Xie Q."/>
            <person name="Ylla G."/>
            <person name="Poulsen M."/>
            <person name="Gibbs R.A."/>
            <person name="Schal C."/>
            <person name="Richards S."/>
            <person name="Belles X."/>
            <person name="Korb J."/>
            <person name="Bornberg-Bauer E."/>
        </authorList>
    </citation>
    <scope>NUCLEOTIDE SEQUENCE [LARGE SCALE GENOMIC DNA]</scope>
    <source>
        <tissue evidence="12">Whole body</tissue>
    </source>
</reference>
<dbReference type="FunFam" id="1.10.225.10:FF:000003">
    <property type="entry name" value="Mesencephalic astrocyte-derived neurotrophic factor"/>
    <property type="match status" value="1"/>
</dbReference>
<proteinExistence type="inferred from homology"/>
<evidence type="ECO:0000256" key="6">
    <source>
        <dbReference type="ARBA" id="ARBA00022729"/>
    </source>
</evidence>
<comment type="function">
    <text evidence="8">Required during the maturation of the embryonic nervous system for maintenance of neuronal and cuticular connectivity. Essential for maintenance of dopaminergic neurons and dopamine levels.</text>
</comment>
<evidence type="ECO:0000313" key="12">
    <source>
        <dbReference type="EMBL" id="PNF23998.1"/>
    </source>
</evidence>
<dbReference type="InterPro" id="IPR019345">
    <property type="entry name" value="ARMET_C"/>
</dbReference>
<dbReference type="Pfam" id="PF10208">
    <property type="entry name" value="ARMET_C"/>
    <property type="match status" value="1"/>
</dbReference>
<evidence type="ECO:0000256" key="8">
    <source>
        <dbReference type="ARBA" id="ARBA00024999"/>
    </source>
</evidence>
<evidence type="ECO:0000256" key="5">
    <source>
        <dbReference type="ARBA" id="ARBA00022525"/>
    </source>
</evidence>
<evidence type="ECO:0000256" key="2">
    <source>
        <dbReference type="ARBA" id="ARBA00005617"/>
    </source>
</evidence>
<dbReference type="FunCoup" id="A0A2J7Q5Y6">
    <property type="interactions" value="363"/>
</dbReference>
<evidence type="ECO:0000256" key="9">
    <source>
        <dbReference type="ARBA" id="ARBA00032923"/>
    </source>
</evidence>
<sequence length="226" mass="26335">MNILTNDISPSGWCVASTVRLKRLKYDVRRKRARRMRYFSCQYFREVLQNFTMKNLALYSTVAVLLALADATYGLKKEDCEVCMTVVEKFANTLTPDVRSDTKKIEAEFRKFCKTSKNKENRFCYYLGGLEDSATGILGELSKPLSWSMPADKVCEKLKKKDSQICDLRYDKTIDLRTVDLKKLKVRDLRKILSDWDETCEGCIEKLDFIAKIEELKPQYMSHQEL</sequence>
<evidence type="ECO:0000259" key="11">
    <source>
        <dbReference type="Pfam" id="PF20145"/>
    </source>
</evidence>
<dbReference type="EMBL" id="NEVH01017543">
    <property type="protein sequence ID" value="PNF23998.1"/>
    <property type="molecule type" value="Genomic_DNA"/>
</dbReference>
<accession>A0A2J7Q5Y6</accession>
<organism evidence="12 13">
    <name type="scientific">Cryptotermes secundus</name>
    <dbReference type="NCBI Taxonomy" id="105785"/>
    <lineage>
        <taxon>Eukaryota</taxon>
        <taxon>Metazoa</taxon>
        <taxon>Ecdysozoa</taxon>
        <taxon>Arthropoda</taxon>
        <taxon>Hexapoda</taxon>
        <taxon>Insecta</taxon>
        <taxon>Pterygota</taxon>
        <taxon>Neoptera</taxon>
        <taxon>Polyneoptera</taxon>
        <taxon>Dictyoptera</taxon>
        <taxon>Blattodea</taxon>
        <taxon>Blattoidea</taxon>
        <taxon>Termitoidae</taxon>
        <taxon>Kalotermitidae</taxon>
        <taxon>Cryptotermitinae</taxon>
        <taxon>Cryptotermes</taxon>
    </lineage>
</organism>
<keyword evidence="6" id="KW-0732">Signal</keyword>
<comment type="subcellular location">
    <subcellularLocation>
        <location evidence="1">Secreted</location>
    </subcellularLocation>
</comment>
<name>A0A2J7Q5Y6_9NEOP</name>
<dbReference type="Proteomes" id="UP000235965">
    <property type="component" value="Unassembled WGS sequence"/>
</dbReference>
<dbReference type="Gene3D" id="1.10.225.10">
    <property type="entry name" value="Saposin-like"/>
    <property type="match status" value="1"/>
</dbReference>
<evidence type="ECO:0000256" key="4">
    <source>
        <dbReference type="ARBA" id="ARBA00022473"/>
    </source>
</evidence>
<evidence type="ECO:0000313" key="13">
    <source>
        <dbReference type="Proteomes" id="UP000235965"/>
    </source>
</evidence>
<dbReference type="PANTHER" id="PTHR12990:SF5">
    <property type="entry name" value="MESENCEPHALIC ASTROCYTE-DERIVED NEUROTROPHIC FACTOR HOMOLOG"/>
    <property type="match status" value="1"/>
</dbReference>
<dbReference type="OrthoDB" id="5597848at2759"/>
<dbReference type="SUPFAM" id="SSF68906">
    <property type="entry name" value="SAP domain"/>
    <property type="match status" value="1"/>
</dbReference>
<dbReference type="FunFam" id="1.10.720.30:FF:000003">
    <property type="entry name" value="Mesencephalic astrocyte-derived neurotrophic factor"/>
    <property type="match status" value="1"/>
</dbReference>
<dbReference type="GO" id="GO:0005783">
    <property type="term" value="C:endoplasmic reticulum"/>
    <property type="evidence" value="ECO:0007669"/>
    <property type="project" value="TreeGrafter"/>
</dbReference>
<dbReference type="PANTHER" id="PTHR12990">
    <property type="entry name" value="ARMET-LIKE PROTEIN"/>
    <property type="match status" value="1"/>
</dbReference>
<dbReference type="Gene3D" id="1.10.720.30">
    <property type="entry name" value="SAP domain"/>
    <property type="match status" value="1"/>
</dbReference>
<dbReference type="GO" id="GO:0071542">
    <property type="term" value="P:dopaminergic neuron differentiation"/>
    <property type="evidence" value="ECO:0007669"/>
    <property type="project" value="TreeGrafter"/>
</dbReference>
<comment type="similarity">
    <text evidence="2">Belongs to the ARMET family.</text>
</comment>
<keyword evidence="4" id="KW-0217">Developmental protein</keyword>
<keyword evidence="5" id="KW-0964">Secreted</keyword>
<dbReference type="InterPro" id="IPR045333">
    <property type="entry name" value="ARMET-like"/>
</dbReference>
<keyword evidence="7" id="KW-1015">Disulfide bond</keyword>
<gene>
    <name evidence="12" type="primary">Manf</name>
    <name evidence="12" type="ORF">B7P43_G09290</name>
</gene>
<keyword evidence="13" id="KW-1185">Reference proteome</keyword>
<dbReference type="InParanoid" id="A0A2J7Q5Y6"/>
<dbReference type="GO" id="GO:0031175">
    <property type="term" value="P:neuron projection development"/>
    <property type="evidence" value="ECO:0007669"/>
    <property type="project" value="TreeGrafter"/>
</dbReference>
<comment type="caution">
    <text evidence="12">The sequence shown here is derived from an EMBL/GenBank/DDBJ whole genome shotgun (WGS) entry which is preliminary data.</text>
</comment>
<evidence type="ECO:0000259" key="10">
    <source>
        <dbReference type="Pfam" id="PF10208"/>
    </source>
</evidence>
<dbReference type="Pfam" id="PF20145">
    <property type="entry name" value="ARMET_N"/>
    <property type="match status" value="1"/>
</dbReference>
<dbReference type="InterPro" id="IPR045332">
    <property type="entry name" value="ARMET_N"/>
</dbReference>
<evidence type="ECO:0000256" key="1">
    <source>
        <dbReference type="ARBA" id="ARBA00004613"/>
    </source>
</evidence>
<dbReference type="STRING" id="105785.A0A2J7Q5Y6"/>
<protein>
    <recommendedName>
        <fullName evidence="3">Mesencephalic astrocyte-derived neurotrophic factor homolog</fullName>
    </recommendedName>
    <alternativeName>
        <fullName evidence="9">MANF/CDNF-like protein</fullName>
    </alternativeName>
</protein>
<dbReference type="InterPro" id="IPR036361">
    <property type="entry name" value="SAP_dom_sf"/>
</dbReference>
<evidence type="ECO:0000256" key="7">
    <source>
        <dbReference type="ARBA" id="ARBA00023157"/>
    </source>
</evidence>
<dbReference type="GO" id="GO:0005615">
    <property type="term" value="C:extracellular space"/>
    <property type="evidence" value="ECO:0007669"/>
    <property type="project" value="TreeGrafter"/>
</dbReference>